<dbReference type="InterPro" id="IPR002052">
    <property type="entry name" value="DNA_methylase_N6_adenine_CS"/>
</dbReference>
<feature type="binding site" evidence="5">
    <location>
        <position position="149"/>
    </location>
    <ligand>
        <name>S-adenosyl-L-methionine</name>
        <dbReference type="ChEBI" id="CHEBI:59789"/>
    </ligand>
</feature>
<dbReference type="InterPro" id="IPR019874">
    <property type="entry name" value="RF_methyltr_PrmC"/>
</dbReference>
<keyword evidence="3 5" id="KW-0949">S-adenosyl-L-methionine</keyword>
<feature type="binding site" evidence="5">
    <location>
        <position position="193"/>
    </location>
    <ligand>
        <name>S-adenosyl-L-methionine</name>
        <dbReference type="ChEBI" id="CHEBI:59789"/>
    </ligand>
</feature>
<dbReference type="InterPro" id="IPR004556">
    <property type="entry name" value="HemK-like"/>
</dbReference>
<dbReference type="HAMAP" id="MF_02126">
    <property type="entry name" value="RF_methyltr_PrmC"/>
    <property type="match status" value="1"/>
</dbReference>
<dbReference type="Gene3D" id="3.40.50.150">
    <property type="entry name" value="Vaccinia Virus protein VP39"/>
    <property type="match status" value="1"/>
</dbReference>
<evidence type="ECO:0000256" key="4">
    <source>
        <dbReference type="ARBA" id="ARBA00048391"/>
    </source>
</evidence>
<dbReference type="NCBIfam" id="TIGR00536">
    <property type="entry name" value="hemK_fam"/>
    <property type="match status" value="1"/>
</dbReference>
<accession>A0A3N1MAG7</accession>
<comment type="similarity">
    <text evidence="5">Belongs to the protein N5-glutamine methyltransferase family. PrmC subfamily.</text>
</comment>
<comment type="function">
    <text evidence="5">Methylates the class 1 translation termination release factors RF1/PrfA and RF2/PrfB on the glutamine residue of the universally conserved GGQ motif.</text>
</comment>
<evidence type="ECO:0000259" key="6">
    <source>
        <dbReference type="Pfam" id="PF05175"/>
    </source>
</evidence>
<keyword evidence="9" id="KW-1185">Reference proteome</keyword>
<sequence>MTGASDAGSEALVADAAARLAAAGIEDARREARLILAHAALSPGQVLFPRDVRLDQAGRARFAEALARRVAREPLSRILGRREFWSLPFGLGPDALDPRPDTETLVEAVLMRLSDRGRAWRILDLGTGSGCIALALLSELPAAVAVGVDRSPAACGIARDNAHALGLGGRFHPMVADWGSALGPGGFDLVVSNPPYIPSADIAGLEPEVARHDPLAALDGGADGLSAYRRIVPDLPRLLAPGGLAGLEIGLDQAASVGALLAAAGLGPVALVADLAGHDRCLLAG</sequence>
<dbReference type="OrthoDB" id="9800643at2"/>
<dbReference type="GO" id="GO:0003676">
    <property type="term" value="F:nucleic acid binding"/>
    <property type="evidence" value="ECO:0007669"/>
    <property type="project" value="InterPro"/>
</dbReference>
<dbReference type="PANTHER" id="PTHR18895:SF74">
    <property type="entry name" value="MTRF1L RELEASE FACTOR GLUTAMINE METHYLTRANSFERASE"/>
    <property type="match status" value="1"/>
</dbReference>
<evidence type="ECO:0000256" key="3">
    <source>
        <dbReference type="ARBA" id="ARBA00022691"/>
    </source>
</evidence>
<dbReference type="Pfam" id="PF17827">
    <property type="entry name" value="PrmC_N"/>
    <property type="match status" value="1"/>
</dbReference>
<keyword evidence="2 5" id="KW-0808">Transferase</keyword>
<feature type="binding site" evidence="5">
    <location>
        <position position="178"/>
    </location>
    <ligand>
        <name>S-adenosyl-L-methionine</name>
        <dbReference type="ChEBI" id="CHEBI:59789"/>
    </ligand>
</feature>
<reference evidence="8 9" key="1">
    <citation type="submission" date="2018-11" db="EMBL/GenBank/DDBJ databases">
        <title>Genomic Encyclopedia of Type Strains, Phase IV (KMG-IV): sequencing the most valuable type-strain genomes for metagenomic binning, comparative biology and taxonomic classification.</title>
        <authorList>
            <person name="Goeker M."/>
        </authorList>
    </citation>
    <scope>NUCLEOTIDE SEQUENCE [LARGE SCALE GENOMIC DNA]</scope>
    <source>
        <strain evidence="8 9">DSM 5900</strain>
    </source>
</reference>
<name>A0A3N1MAG7_9PROT</name>
<dbReference type="NCBIfam" id="TIGR03534">
    <property type="entry name" value="RF_mod_PrmC"/>
    <property type="match status" value="1"/>
</dbReference>
<evidence type="ECO:0000313" key="9">
    <source>
        <dbReference type="Proteomes" id="UP000278222"/>
    </source>
</evidence>
<comment type="caution">
    <text evidence="8">The sequence shown here is derived from an EMBL/GenBank/DDBJ whole genome shotgun (WGS) entry which is preliminary data.</text>
</comment>
<proteinExistence type="inferred from homology"/>
<dbReference type="PANTHER" id="PTHR18895">
    <property type="entry name" value="HEMK METHYLTRANSFERASE"/>
    <property type="match status" value="1"/>
</dbReference>
<dbReference type="EMBL" id="RJKX01000013">
    <property type="protein sequence ID" value="ROQ00055.1"/>
    <property type="molecule type" value="Genomic_DNA"/>
</dbReference>
<dbReference type="Gene3D" id="1.10.8.10">
    <property type="entry name" value="DNA helicase RuvA subunit, C-terminal domain"/>
    <property type="match status" value="1"/>
</dbReference>
<dbReference type="RefSeq" id="WP_123689375.1">
    <property type="nucleotide sequence ID" value="NZ_AP019700.1"/>
</dbReference>
<evidence type="ECO:0000259" key="7">
    <source>
        <dbReference type="Pfam" id="PF17827"/>
    </source>
</evidence>
<dbReference type="EC" id="2.1.1.297" evidence="5"/>
<dbReference type="Pfam" id="PF05175">
    <property type="entry name" value="MTS"/>
    <property type="match status" value="1"/>
</dbReference>
<dbReference type="AlphaFoldDB" id="A0A3N1MAG7"/>
<dbReference type="InterPro" id="IPR007848">
    <property type="entry name" value="Small_mtfrase_dom"/>
</dbReference>
<dbReference type="CDD" id="cd02440">
    <property type="entry name" value="AdoMet_MTases"/>
    <property type="match status" value="1"/>
</dbReference>
<evidence type="ECO:0000313" key="8">
    <source>
        <dbReference type="EMBL" id="ROQ00055.1"/>
    </source>
</evidence>
<organism evidence="8 9">
    <name type="scientific">Stella humosa</name>
    <dbReference type="NCBI Taxonomy" id="94"/>
    <lineage>
        <taxon>Bacteria</taxon>
        <taxon>Pseudomonadati</taxon>
        <taxon>Pseudomonadota</taxon>
        <taxon>Alphaproteobacteria</taxon>
        <taxon>Rhodospirillales</taxon>
        <taxon>Stellaceae</taxon>
        <taxon>Stella</taxon>
    </lineage>
</organism>
<evidence type="ECO:0000256" key="2">
    <source>
        <dbReference type="ARBA" id="ARBA00022679"/>
    </source>
</evidence>
<feature type="domain" description="Methyltransferase small" evidence="6">
    <location>
        <begin position="110"/>
        <end position="196"/>
    </location>
</feature>
<comment type="catalytic activity">
    <reaction evidence="4 5">
        <text>L-glutaminyl-[peptide chain release factor] + S-adenosyl-L-methionine = N(5)-methyl-L-glutaminyl-[peptide chain release factor] + S-adenosyl-L-homocysteine + H(+)</text>
        <dbReference type="Rhea" id="RHEA:42896"/>
        <dbReference type="Rhea" id="RHEA-COMP:10271"/>
        <dbReference type="Rhea" id="RHEA-COMP:10272"/>
        <dbReference type="ChEBI" id="CHEBI:15378"/>
        <dbReference type="ChEBI" id="CHEBI:30011"/>
        <dbReference type="ChEBI" id="CHEBI:57856"/>
        <dbReference type="ChEBI" id="CHEBI:59789"/>
        <dbReference type="ChEBI" id="CHEBI:61891"/>
        <dbReference type="EC" id="2.1.1.297"/>
    </reaction>
</comment>
<dbReference type="Proteomes" id="UP000278222">
    <property type="component" value="Unassembled WGS sequence"/>
</dbReference>
<keyword evidence="1 5" id="KW-0489">Methyltransferase</keyword>
<feature type="domain" description="Release factor glutamine methyltransferase N-terminal" evidence="7">
    <location>
        <begin position="12"/>
        <end position="80"/>
    </location>
</feature>
<dbReference type="InterPro" id="IPR040758">
    <property type="entry name" value="PrmC_N"/>
</dbReference>
<dbReference type="InterPro" id="IPR029063">
    <property type="entry name" value="SAM-dependent_MTases_sf"/>
</dbReference>
<dbReference type="GO" id="GO:0032259">
    <property type="term" value="P:methylation"/>
    <property type="evidence" value="ECO:0007669"/>
    <property type="project" value="UniProtKB-KW"/>
</dbReference>
<gene>
    <name evidence="5" type="primary">prmC</name>
    <name evidence="8" type="ORF">EDC65_1850</name>
</gene>
<dbReference type="PROSITE" id="PS00092">
    <property type="entry name" value="N6_MTASE"/>
    <property type="match status" value="1"/>
</dbReference>
<evidence type="ECO:0000256" key="1">
    <source>
        <dbReference type="ARBA" id="ARBA00022603"/>
    </source>
</evidence>
<dbReference type="InterPro" id="IPR050320">
    <property type="entry name" value="N5-glutamine_MTase"/>
</dbReference>
<evidence type="ECO:0000256" key="5">
    <source>
        <dbReference type="HAMAP-Rule" id="MF_02126"/>
    </source>
</evidence>
<dbReference type="SUPFAM" id="SSF53335">
    <property type="entry name" value="S-adenosyl-L-methionine-dependent methyltransferases"/>
    <property type="match status" value="1"/>
</dbReference>
<feature type="binding site" evidence="5">
    <location>
        <begin position="193"/>
        <end position="196"/>
    </location>
    <ligand>
        <name>substrate</name>
    </ligand>
</feature>
<protein>
    <recommendedName>
        <fullName evidence="5">Release factor glutamine methyltransferase</fullName>
        <shortName evidence="5">RF MTase</shortName>
        <ecNumber evidence="5">2.1.1.297</ecNumber>
    </recommendedName>
    <alternativeName>
        <fullName evidence="5">N5-glutamine methyltransferase PrmC</fullName>
    </alternativeName>
    <alternativeName>
        <fullName evidence="5">Protein-(glutamine-N5) MTase PrmC</fullName>
    </alternativeName>
    <alternativeName>
        <fullName evidence="5">Protein-glutamine N-methyltransferase PrmC</fullName>
    </alternativeName>
</protein>
<feature type="binding site" evidence="5">
    <location>
        <begin position="126"/>
        <end position="130"/>
    </location>
    <ligand>
        <name>S-adenosyl-L-methionine</name>
        <dbReference type="ChEBI" id="CHEBI:59789"/>
    </ligand>
</feature>
<dbReference type="GO" id="GO:0102559">
    <property type="term" value="F:peptide chain release factor N(5)-glutamine methyltransferase activity"/>
    <property type="evidence" value="ECO:0007669"/>
    <property type="project" value="UniProtKB-EC"/>
</dbReference>